<dbReference type="RefSeq" id="WP_058696007.1">
    <property type="nucleotide sequence ID" value="NZ_CP029487.1"/>
</dbReference>
<reference evidence="2 3" key="1">
    <citation type="submission" date="2018-05" db="EMBL/GenBank/DDBJ databases">
        <title>Genome comparison of Eubacterium sp.</title>
        <authorList>
            <person name="Feng Y."/>
            <person name="Sanchez-Andrea I."/>
            <person name="Stams A.J.M."/>
            <person name="De Vos W.M."/>
        </authorList>
    </citation>
    <scope>NUCLEOTIDE SEQUENCE [LARGE SCALE GENOMIC DNA]</scope>
    <source>
        <strain evidence="2 3">YI</strain>
    </source>
</reference>
<dbReference type="AlphaFoldDB" id="A0A4P9CAF8"/>
<keyword evidence="3" id="KW-1185">Reference proteome</keyword>
<dbReference type="KEGG" id="emt:CPZ25_014980"/>
<keyword evidence="1" id="KW-0812">Transmembrane</keyword>
<organism evidence="2 3">
    <name type="scientific">Eubacterium maltosivorans</name>
    <dbReference type="NCBI Taxonomy" id="2041044"/>
    <lineage>
        <taxon>Bacteria</taxon>
        <taxon>Bacillati</taxon>
        <taxon>Bacillota</taxon>
        <taxon>Clostridia</taxon>
        <taxon>Eubacteriales</taxon>
        <taxon>Eubacteriaceae</taxon>
        <taxon>Eubacterium</taxon>
    </lineage>
</organism>
<feature type="transmembrane region" description="Helical" evidence="1">
    <location>
        <begin position="50"/>
        <end position="71"/>
    </location>
</feature>
<gene>
    <name evidence="2" type="ORF">CPZ25_014980</name>
</gene>
<dbReference type="EMBL" id="CP029487">
    <property type="protein sequence ID" value="QCT72577.1"/>
    <property type="molecule type" value="Genomic_DNA"/>
</dbReference>
<protein>
    <submittedName>
        <fullName evidence="2">Uncharacterized protein</fullName>
    </submittedName>
</protein>
<feature type="transmembrane region" description="Helical" evidence="1">
    <location>
        <begin position="101"/>
        <end position="124"/>
    </location>
</feature>
<keyword evidence="1" id="KW-1133">Transmembrane helix</keyword>
<proteinExistence type="predicted"/>
<feature type="transmembrane region" description="Helical" evidence="1">
    <location>
        <begin position="151"/>
        <end position="171"/>
    </location>
</feature>
<feature type="transmembrane region" description="Helical" evidence="1">
    <location>
        <begin position="12"/>
        <end position="30"/>
    </location>
</feature>
<sequence>MLGKLMKYEVKGTARLLLPVYAALLAMTLINKIFLSINSEATGFIMTTGISMALYVCIIIALVVMTFIVIIQRFYKNLMTDEGYLMFTLPVPTWQQIVSKLVIALMWTFVCGIVIILSIMILAIDGTSLQYMGEFFQELGRAFNSPEGGQAALILIELFILMIVGVCCNVLQVYTSISVGQLFGKHKIIGAFVTYIAINIILQIVFTVMTVSFALTSDTSMLNAFFNNMDPVAAVNWMLNIGTLGNLILSVIYFAVTNYILKNKLNLE</sequence>
<dbReference type="Proteomes" id="UP000218387">
    <property type="component" value="Chromosome"/>
</dbReference>
<name>A0A4P9CAF8_EUBML</name>
<feature type="transmembrane region" description="Helical" evidence="1">
    <location>
        <begin position="237"/>
        <end position="261"/>
    </location>
</feature>
<evidence type="ECO:0000256" key="1">
    <source>
        <dbReference type="SAM" id="Phobius"/>
    </source>
</evidence>
<evidence type="ECO:0000313" key="2">
    <source>
        <dbReference type="EMBL" id="QCT72577.1"/>
    </source>
</evidence>
<accession>A0A4P9CAF8</accession>
<evidence type="ECO:0000313" key="3">
    <source>
        <dbReference type="Proteomes" id="UP000218387"/>
    </source>
</evidence>
<keyword evidence="1" id="KW-0472">Membrane</keyword>
<feature type="transmembrane region" description="Helical" evidence="1">
    <location>
        <begin position="192"/>
        <end position="217"/>
    </location>
</feature>